<evidence type="ECO:0000313" key="6">
    <source>
        <dbReference type="Proteomes" id="UP000215027"/>
    </source>
</evidence>
<gene>
    <name evidence="5" type="ORF">CFX0092_A0451</name>
</gene>
<dbReference type="PANTHER" id="PTHR24421">
    <property type="entry name" value="NITRATE/NITRITE SENSOR PROTEIN NARX-RELATED"/>
    <property type="match status" value="1"/>
</dbReference>
<dbReference type="InterPro" id="IPR029016">
    <property type="entry name" value="GAF-like_dom_sf"/>
</dbReference>
<dbReference type="Gene3D" id="1.20.5.1930">
    <property type="match status" value="1"/>
</dbReference>
<dbReference type="GO" id="GO:0046983">
    <property type="term" value="F:protein dimerization activity"/>
    <property type="evidence" value="ECO:0007669"/>
    <property type="project" value="InterPro"/>
</dbReference>
<organism evidence="5 6">
    <name type="scientific">Candidatus Promineifilum breve</name>
    <dbReference type="NCBI Taxonomy" id="1806508"/>
    <lineage>
        <taxon>Bacteria</taxon>
        <taxon>Bacillati</taxon>
        <taxon>Chloroflexota</taxon>
        <taxon>Ardenticatenia</taxon>
        <taxon>Candidatus Promineifilales</taxon>
        <taxon>Candidatus Promineifilaceae</taxon>
        <taxon>Candidatus Promineifilum</taxon>
    </lineage>
</organism>
<reference evidence="5" key="1">
    <citation type="submission" date="2016-01" db="EMBL/GenBank/DDBJ databases">
        <authorList>
            <person name="Mcilroy J.S."/>
            <person name="Karst M S."/>
            <person name="Albertsen M."/>
        </authorList>
    </citation>
    <scope>NUCLEOTIDE SEQUENCE</scope>
    <source>
        <strain evidence="5">Cfx-K</strain>
    </source>
</reference>
<dbReference type="GO" id="GO:0016020">
    <property type="term" value="C:membrane"/>
    <property type="evidence" value="ECO:0007669"/>
    <property type="project" value="InterPro"/>
</dbReference>
<dbReference type="InterPro" id="IPR003594">
    <property type="entry name" value="HATPase_dom"/>
</dbReference>
<dbReference type="CDD" id="cd16917">
    <property type="entry name" value="HATPase_UhpB-NarQ-NarX-like"/>
    <property type="match status" value="1"/>
</dbReference>
<dbReference type="SMART" id="SM00065">
    <property type="entry name" value="GAF"/>
    <property type="match status" value="1"/>
</dbReference>
<protein>
    <submittedName>
        <fullName evidence="5">Two-component histidine kinase</fullName>
    </submittedName>
</protein>
<keyword evidence="6" id="KW-1185">Reference proteome</keyword>
<dbReference type="KEGG" id="pbf:CFX0092_A0451"/>
<dbReference type="Gene3D" id="3.30.565.10">
    <property type="entry name" value="Histidine kinase-like ATPase, C-terminal domain"/>
    <property type="match status" value="1"/>
</dbReference>
<sequence>MAEPIESFSIDDTSAQRALVALNRAALAIAGELDVDKVLQLIVDSAREVVGAAYAALAVGDWRVPGPGNVHRFVVSGMGRDEISNVIHWPHGRGLLGAVIHGQEPIRLKHIHDDPRSVGYPKGHPPVEGFLGVPIIGSGETLGNLYLTNKQEGLEFTAADQQLIEMLAAHAAVAIQNARLYAQVERLAILEERTRIGMDLHDGVIQSIYAVGLTLESTRLALPDDADEVSSLLDVAIEGLNDAIRDIRNFILDLRPRRFAGDVQQGLAQLVREFQANTMVPVSVDFPERLEDLPLPIGRAIFLTTQEALANIARHARAKNVILSLKYADKSVMLTVQDNGRGFDVTNESLRVGHGLANMQARAESLHGSFLIEATLHKGTTLLMSLPL</sequence>
<dbReference type="PANTHER" id="PTHR24421:SF61">
    <property type="entry name" value="OXYGEN SENSOR HISTIDINE KINASE NREB"/>
    <property type="match status" value="1"/>
</dbReference>
<feature type="domain" description="GAF" evidence="4">
    <location>
        <begin position="34"/>
        <end position="185"/>
    </location>
</feature>
<dbReference type="Proteomes" id="UP000215027">
    <property type="component" value="Chromosome I"/>
</dbReference>
<dbReference type="AlphaFoldDB" id="A0A160SZ80"/>
<dbReference type="SUPFAM" id="SSF55781">
    <property type="entry name" value="GAF domain-like"/>
    <property type="match status" value="1"/>
</dbReference>
<evidence type="ECO:0000256" key="3">
    <source>
        <dbReference type="ARBA" id="ARBA00023012"/>
    </source>
</evidence>
<evidence type="ECO:0000256" key="1">
    <source>
        <dbReference type="ARBA" id="ARBA00022679"/>
    </source>
</evidence>
<proteinExistence type="predicted"/>
<dbReference type="InterPro" id="IPR036890">
    <property type="entry name" value="HATPase_C_sf"/>
</dbReference>
<dbReference type="RefSeq" id="WP_095041958.1">
    <property type="nucleotide sequence ID" value="NZ_LN890655.1"/>
</dbReference>
<dbReference type="InterPro" id="IPR011712">
    <property type="entry name" value="Sig_transdc_His_kin_sub3_dim/P"/>
</dbReference>
<evidence type="ECO:0000313" key="5">
    <source>
        <dbReference type="EMBL" id="CUS02332.2"/>
    </source>
</evidence>
<dbReference type="OrthoDB" id="9781904at2"/>
<accession>A0A160SZ80</accession>
<name>A0A160SZ80_9CHLR</name>
<keyword evidence="1" id="KW-0808">Transferase</keyword>
<dbReference type="InterPro" id="IPR003018">
    <property type="entry name" value="GAF"/>
</dbReference>
<dbReference type="Gene3D" id="3.30.450.40">
    <property type="match status" value="1"/>
</dbReference>
<dbReference type="Pfam" id="PF13185">
    <property type="entry name" value="GAF_2"/>
    <property type="match status" value="1"/>
</dbReference>
<dbReference type="SUPFAM" id="SSF55874">
    <property type="entry name" value="ATPase domain of HSP90 chaperone/DNA topoisomerase II/histidine kinase"/>
    <property type="match status" value="1"/>
</dbReference>
<dbReference type="Pfam" id="PF07730">
    <property type="entry name" value="HisKA_3"/>
    <property type="match status" value="1"/>
</dbReference>
<dbReference type="Pfam" id="PF02518">
    <property type="entry name" value="HATPase_c"/>
    <property type="match status" value="1"/>
</dbReference>
<keyword evidence="2 5" id="KW-0418">Kinase</keyword>
<dbReference type="EMBL" id="LN890655">
    <property type="protein sequence ID" value="CUS02332.2"/>
    <property type="molecule type" value="Genomic_DNA"/>
</dbReference>
<evidence type="ECO:0000256" key="2">
    <source>
        <dbReference type="ARBA" id="ARBA00022777"/>
    </source>
</evidence>
<dbReference type="InterPro" id="IPR050482">
    <property type="entry name" value="Sensor_HK_TwoCompSys"/>
</dbReference>
<evidence type="ECO:0000259" key="4">
    <source>
        <dbReference type="SMART" id="SM00065"/>
    </source>
</evidence>
<dbReference type="GO" id="GO:0000155">
    <property type="term" value="F:phosphorelay sensor kinase activity"/>
    <property type="evidence" value="ECO:0007669"/>
    <property type="project" value="InterPro"/>
</dbReference>
<keyword evidence="3" id="KW-0902">Two-component regulatory system</keyword>